<dbReference type="EMBL" id="CAKKLH010000113">
    <property type="protein sequence ID" value="CAH0103732.1"/>
    <property type="molecule type" value="Genomic_DNA"/>
</dbReference>
<proteinExistence type="predicted"/>
<organism evidence="1 2">
    <name type="scientific">Daphnia galeata</name>
    <dbReference type="NCBI Taxonomy" id="27404"/>
    <lineage>
        <taxon>Eukaryota</taxon>
        <taxon>Metazoa</taxon>
        <taxon>Ecdysozoa</taxon>
        <taxon>Arthropoda</taxon>
        <taxon>Crustacea</taxon>
        <taxon>Branchiopoda</taxon>
        <taxon>Diplostraca</taxon>
        <taxon>Cladocera</taxon>
        <taxon>Anomopoda</taxon>
        <taxon>Daphniidae</taxon>
        <taxon>Daphnia</taxon>
    </lineage>
</organism>
<name>A0A8J2RLG9_9CRUS</name>
<evidence type="ECO:0000313" key="2">
    <source>
        <dbReference type="Proteomes" id="UP000789390"/>
    </source>
</evidence>
<gene>
    <name evidence="1" type="ORF">DGAL_LOCUS6316</name>
</gene>
<accession>A0A8J2RLG9</accession>
<evidence type="ECO:0008006" key="3">
    <source>
        <dbReference type="Google" id="ProtNLM"/>
    </source>
</evidence>
<sequence>MPWWSDELRLLRNSARHCHRILSRSSTNDNRSNYKNARSIYQKVLRSAKNKSFAEFRTAATTTDTFKALSEFTNKKKTISLPDTLIINGIPTSDPSTIINGCADHFFPSPMQSSCYHDDLESNCNTKLVEAMTDSIPRITNWELDAAIPSLDIKSAASFDGLTTAMVVYCLPIIKPYLMLILNACIIQEKIILGRLQWLAKSQDWLSPDQHGFRSGKSTETAVHSLVTGIENGFSAKKILAFADDLTISTTHPSPSQACLNLQIVCDSVNQKLRDIKLNLNALKTVLMIFSKRRTKLPKFALIAKCVSAKGALFAVNNCIRNSWGSDHNKLRFLFTTAVEPILAYGCAIWVSALKLVPQLPSDENTVNVYSVNTQSSGLTVTGIVATNHTGVISSQNFSFKSNKTKYNSRLAFQKSSKDINFIKPSVKHSTLDSDNFTILTSIRGRINFYFGLNEHMAGYEFARQASGKSSP</sequence>
<comment type="caution">
    <text evidence="1">The sequence shown here is derived from an EMBL/GenBank/DDBJ whole genome shotgun (WGS) entry which is preliminary data.</text>
</comment>
<keyword evidence="2" id="KW-1185">Reference proteome</keyword>
<protein>
    <recommendedName>
        <fullName evidence="3">Reverse transcriptase domain-containing protein</fullName>
    </recommendedName>
</protein>
<dbReference type="AlphaFoldDB" id="A0A8J2RLG9"/>
<reference evidence="1" key="1">
    <citation type="submission" date="2021-11" db="EMBL/GenBank/DDBJ databases">
        <authorList>
            <person name="Schell T."/>
        </authorList>
    </citation>
    <scope>NUCLEOTIDE SEQUENCE</scope>
    <source>
        <strain evidence="1">M5</strain>
    </source>
</reference>
<evidence type="ECO:0000313" key="1">
    <source>
        <dbReference type="EMBL" id="CAH0103732.1"/>
    </source>
</evidence>
<dbReference type="OrthoDB" id="10662776at2759"/>
<dbReference type="Proteomes" id="UP000789390">
    <property type="component" value="Unassembled WGS sequence"/>
</dbReference>